<keyword evidence="8" id="KW-1185">Reference proteome</keyword>
<evidence type="ECO:0000313" key="7">
    <source>
        <dbReference type="EMBL" id="ABF88683.1"/>
    </source>
</evidence>
<protein>
    <submittedName>
        <fullName evidence="7">O-antigen polymerase family protein</fullName>
    </submittedName>
</protein>
<feature type="transmembrane region" description="Helical" evidence="5">
    <location>
        <begin position="121"/>
        <end position="144"/>
    </location>
</feature>
<evidence type="ECO:0000256" key="2">
    <source>
        <dbReference type="ARBA" id="ARBA00022692"/>
    </source>
</evidence>
<evidence type="ECO:0000256" key="4">
    <source>
        <dbReference type="ARBA" id="ARBA00023136"/>
    </source>
</evidence>
<keyword evidence="3 5" id="KW-1133">Transmembrane helix</keyword>
<dbReference type="Pfam" id="PF04932">
    <property type="entry name" value="Wzy_C"/>
    <property type="match status" value="1"/>
</dbReference>
<feature type="transmembrane region" description="Helical" evidence="5">
    <location>
        <begin position="71"/>
        <end position="90"/>
    </location>
</feature>
<feature type="transmembrane region" description="Helical" evidence="5">
    <location>
        <begin position="376"/>
        <end position="397"/>
    </location>
</feature>
<dbReference type="EnsemblBacteria" id="ABF88683">
    <property type="protein sequence ID" value="ABF88683"/>
    <property type="gene ID" value="MXAN_3026"/>
</dbReference>
<dbReference type="PANTHER" id="PTHR37422:SF13">
    <property type="entry name" value="LIPOPOLYSACCHARIDE BIOSYNTHESIS PROTEIN PA4999-RELATED"/>
    <property type="match status" value="1"/>
</dbReference>
<comment type="subcellular location">
    <subcellularLocation>
        <location evidence="1">Membrane</location>
        <topology evidence="1">Multi-pass membrane protein</topology>
    </subcellularLocation>
</comment>
<evidence type="ECO:0000259" key="6">
    <source>
        <dbReference type="Pfam" id="PF04932"/>
    </source>
</evidence>
<dbReference type="AlphaFoldDB" id="Q1D7Y8"/>
<feature type="transmembrane region" description="Helical" evidence="5">
    <location>
        <begin position="41"/>
        <end position="59"/>
    </location>
</feature>
<dbReference type="KEGG" id="mxa:MXAN_3026"/>
<name>Q1D7Y8_MYXXD</name>
<evidence type="ECO:0000256" key="1">
    <source>
        <dbReference type="ARBA" id="ARBA00004141"/>
    </source>
</evidence>
<feature type="transmembrane region" description="Helical" evidence="5">
    <location>
        <begin position="12"/>
        <end position="29"/>
    </location>
</feature>
<dbReference type="STRING" id="246197.MXAN_3026"/>
<dbReference type="eggNOG" id="COG3307">
    <property type="taxonomic scope" value="Bacteria"/>
</dbReference>
<keyword evidence="4 5" id="KW-0472">Membrane</keyword>
<organism evidence="7 8">
    <name type="scientific">Myxococcus xanthus (strain DK1622)</name>
    <dbReference type="NCBI Taxonomy" id="246197"/>
    <lineage>
        <taxon>Bacteria</taxon>
        <taxon>Pseudomonadati</taxon>
        <taxon>Myxococcota</taxon>
        <taxon>Myxococcia</taxon>
        <taxon>Myxococcales</taxon>
        <taxon>Cystobacterineae</taxon>
        <taxon>Myxococcaceae</taxon>
        <taxon>Myxococcus</taxon>
    </lineage>
</organism>
<feature type="transmembrane region" description="Helical" evidence="5">
    <location>
        <begin position="326"/>
        <end position="346"/>
    </location>
</feature>
<gene>
    <name evidence="7" type="ordered locus">MXAN_3026</name>
</gene>
<keyword evidence="2 5" id="KW-0812">Transmembrane</keyword>
<feature type="transmembrane region" description="Helical" evidence="5">
    <location>
        <begin position="235"/>
        <end position="255"/>
    </location>
</feature>
<dbReference type="Proteomes" id="UP000002402">
    <property type="component" value="Chromosome"/>
</dbReference>
<dbReference type="GeneID" id="41360387"/>
<reference evidence="7 8" key="1">
    <citation type="journal article" date="2006" name="Proc. Natl. Acad. Sci. U.S.A.">
        <title>Evolution of sensory complexity recorded in a myxobacterial genome.</title>
        <authorList>
            <person name="Goldman B.S."/>
            <person name="Nierman W.C."/>
            <person name="Kaiser D."/>
            <person name="Slater S.C."/>
            <person name="Durkin A.S."/>
            <person name="Eisen J.A."/>
            <person name="Ronning C.M."/>
            <person name="Barbazuk W.B."/>
            <person name="Blanchard M."/>
            <person name="Field C."/>
            <person name="Halling C."/>
            <person name="Hinkle G."/>
            <person name="Iartchuk O."/>
            <person name="Kim H.S."/>
            <person name="Mackenzie C."/>
            <person name="Madupu R."/>
            <person name="Miller N."/>
            <person name="Shvartsbeyn A."/>
            <person name="Sullivan S.A."/>
            <person name="Vaudin M."/>
            <person name="Wiegand R."/>
            <person name="Kaplan H.B."/>
        </authorList>
    </citation>
    <scope>NUCLEOTIDE SEQUENCE [LARGE SCALE GENOMIC DNA]</scope>
    <source>
        <strain evidence="8">DK1622</strain>
    </source>
</reference>
<dbReference type="OrthoDB" id="9772644at2"/>
<feature type="transmembrane region" description="Helical" evidence="5">
    <location>
        <begin position="164"/>
        <end position="182"/>
    </location>
</feature>
<accession>Q1D7Y8</accession>
<evidence type="ECO:0000256" key="3">
    <source>
        <dbReference type="ARBA" id="ARBA00022989"/>
    </source>
</evidence>
<dbReference type="InterPro" id="IPR051533">
    <property type="entry name" value="WaaL-like"/>
</dbReference>
<dbReference type="HOGENOM" id="CLU_634078_0_0_7"/>
<dbReference type="GO" id="GO:0016020">
    <property type="term" value="C:membrane"/>
    <property type="evidence" value="ECO:0007669"/>
    <property type="project" value="UniProtKB-SubCell"/>
</dbReference>
<evidence type="ECO:0000313" key="8">
    <source>
        <dbReference type="Proteomes" id="UP000002402"/>
    </source>
</evidence>
<feature type="transmembrane region" description="Helical" evidence="5">
    <location>
        <begin position="96"/>
        <end position="114"/>
    </location>
</feature>
<sequence>MVLGEQGQRRDVWAFYALTAFAAVMYSVPGEWIPALAPLRLALVTSGLAAGLMVIRRLGRAEPLYLDGSRGLALIAFSTLAVASVGWSVIPEVTTATGVELLKLTAIYITFINVITTGRRLAVVCGAMVLASVVTSIGAINWYLVGEDLVEGFRARWVGVYADPNHMAMNLALVVPLAVAFVARKSSGWLWRLACLTAAILAVAAIVVSHSRGGFIGLSAAMAVWAIREKRRIQAIVVGSLFVMGLLVFAPQSFWQRNETVAEFHEDASAMGRVYAWQVASRISLDKPLLGVGAGGFRYAWPMYAPPEARRAYVAHNIFLDVIGELGWVGLLFFMVFTGGAAGGAFEASRDKEVGWLARALSASVVGYLVCDLFSGYILSAHLYVLFGLAAAAHRVARASEALDRQWGPAPSEPVVATWEGSGHAA</sequence>
<dbReference type="RefSeq" id="WP_011553082.1">
    <property type="nucleotide sequence ID" value="NC_008095.1"/>
</dbReference>
<dbReference type="PANTHER" id="PTHR37422">
    <property type="entry name" value="TEICHURONIC ACID BIOSYNTHESIS PROTEIN TUAE"/>
    <property type="match status" value="1"/>
</dbReference>
<dbReference type="EMBL" id="CP000113">
    <property type="protein sequence ID" value="ABF88683.1"/>
    <property type="molecule type" value="Genomic_DNA"/>
</dbReference>
<evidence type="ECO:0000256" key="5">
    <source>
        <dbReference type="SAM" id="Phobius"/>
    </source>
</evidence>
<proteinExistence type="predicted"/>
<dbReference type="InterPro" id="IPR007016">
    <property type="entry name" value="O-antigen_ligase-rel_domated"/>
</dbReference>
<feature type="domain" description="O-antigen ligase-related" evidence="6">
    <location>
        <begin position="198"/>
        <end position="335"/>
    </location>
</feature>
<feature type="transmembrane region" description="Helical" evidence="5">
    <location>
        <begin position="189"/>
        <end position="207"/>
    </location>
</feature>